<dbReference type="InterPro" id="IPR027417">
    <property type="entry name" value="P-loop_NTPase"/>
</dbReference>
<dbReference type="Proteomes" id="UP000222542">
    <property type="component" value="Unassembled WGS sequence"/>
</dbReference>
<evidence type="ECO:0000259" key="4">
    <source>
        <dbReference type="SMART" id="SM00249"/>
    </source>
</evidence>
<dbReference type="Gene3D" id="3.40.50.10810">
    <property type="entry name" value="Tandem AAA-ATPase domain"/>
    <property type="match status" value="2"/>
</dbReference>
<dbReference type="InterPro" id="IPR011011">
    <property type="entry name" value="Znf_FYVE_PHD"/>
</dbReference>
<dbReference type="GO" id="GO:0008270">
    <property type="term" value="F:zinc ion binding"/>
    <property type="evidence" value="ECO:0007669"/>
    <property type="project" value="UniProtKB-KW"/>
</dbReference>
<dbReference type="InterPro" id="IPR019787">
    <property type="entry name" value="Znf_PHD-finger"/>
</dbReference>
<sequence length="419" mass="47305">MDEVEARLGVLCDRKVLPKLKGKFYRVAVSPTMLYGAECWPLKNSHIQKLKVAEIRMLRWMCGLNRGDRVRNETIREKVGVASVEDKMREVRLRWFGYVMRRGTDAPVRRCEKLALDGFRRGRGRPKKYWREFLMLLFSGNVSLHPESTPPVVPGGILADEMGLGKTVELLACIFTHQVASSSVGNFTGEFLCGEGQKNSLKRLKRERVECICGSVSESIRYKGLWVQCDACDAWQHADCVGYSPNKRYSKSKAILDEQKTTGNMRKHAKRKNNVKIVEMEDSYICQRCSELIQACVAPVASGATLLVCPAPILPQWHAEIVRHTSPGAVRTCIYEGVRNNSISQTPLPDINELLSANIVLTTYDVLKEDLSHDSDRHEGDRRALRFEKRYSSASNFLFCFIIMSALNAKINASLQNSA</sequence>
<dbReference type="Pfam" id="PF00176">
    <property type="entry name" value="SNF2-rel_dom"/>
    <property type="match status" value="1"/>
</dbReference>
<dbReference type="PROSITE" id="PS01359">
    <property type="entry name" value="ZF_PHD_1"/>
    <property type="match status" value="1"/>
</dbReference>
<dbReference type="AlphaFoldDB" id="A0A2G2ZWR0"/>
<dbReference type="PANTHER" id="PTHR45865">
    <property type="entry name" value="E3 UBIQUITIN-PROTEIN LIGASE SHPRH FAMILY MEMBER"/>
    <property type="match status" value="1"/>
</dbReference>
<evidence type="ECO:0000313" key="6">
    <source>
        <dbReference type="Proteomes" id="UP000222542"/>
    </source>
</evidence>
<evidence type="ECO:0000256" key="3">
    <source>
        <dbReference type="ARBA" id="ARBA00022833"/>
    </source>
</evidence>
<dbReference type="CDD" id="cd15517">
    <property type="entry name" value="PHD_TCF19_like"/>
    <property type="match status" value="1"/>
</dbReference>
<dbReference type="PANTHER" id="PTHR45865:SF1">
    <property type="entry name" value="E3 UBIQUITIN-PROTEIN LIGASE SHPRH"/>
    <property type="match status" value="1"/>
</dbReference>
<dbReference type="GO" id="GO:0005524">
    <property type="term" value="F:ATP binding"/>
    <property type="evidence" value="ECO:0007669"/>
    <property type="project" value="InterPro"/>
</dbReference>
<proteinExistence type="predicted"/>
<organism evidence="5 6">
    <name type="scientific">Capsicum annuum</name>
    <name type="common">Capsicum pepper</name>
    <dbReference type="NCBI Taxonomy" id="4072"/>
    <lineage>
        <taxon>Eukaryota</taxon>
        <taxon>Viridiplantae</taxon>
        <taxon>Streptophyta</taxon>
        <taxon>Embryophyta</taxon>
        <taxon>Tracheophyta</taxon>
        <taxon>Spermatophyta</taxon>
        <taxon>Magnoliopsida</taxon>
        <taxon>eudicotyledons</taxon>
        <taxon>Gunneridae</taxon>
        <taxon>Pentapetalae</taxon>
        <taxon>asterids</taxon>
        <taxon>lamiids</taxon>
        <taxon>Solanales</taxon>
        <taxon>Solanaceae</taxon>
        <taxon>Solanoideae</taxon>
        <taxon>Capsiceae</taxon>
        <taxon>Capsicum</taxon>
    </lineage>
</organism>
<keyword evidence="3" id="KW-0862">Zinc</keyword>
<dbReference type="InterPro" id="IPR019786">
    <property type="entry name" value="Zinc_finger_PHD-type_CS"/>
</dbReference>
<dbReference type="InterPro" id="IPR001965">
    <property type="entry name" value="Znf_PHD"/>
</dbReference>
<accession>A0A2G2ZWR0</accession>
<dbReference type="InterPro" id="IPR000330">
    <property type="entry name" value="SNF2_N"/>
</dbReference>
<evidence type="ECO:0000256" key="2">
    <source>
        <dbReference type="ARBA" id="ARBA00022771"/>
    </source>
</evidence>
<dbReference type="SUPFAM" id="SSF52540">
    <property type="entry name" value="P-loop containing nucleoside triphosphate hydrolases"/>
    <property type="match status" value="1"/>
</dbReference>
<dbReference type="SMART" id="SM00249">
    <property type="entry name" value="PHD"/>
    <property type="match status" value="1"/>
</dbReference>
<comment type="caution">
    <text evidence="5">The sequence shown here is derived from an EMBL/GenBank/DDBJ whole genome shotgun (WGS) entry which is preliminary data.</text>
</comment>
<gene>
    <name evidence="5" type="ORF">T459_08501</name>
</gene>
<dbReference type="InterPro" id="IPR038718">
    <property type="entry name" value="SNF2-like_sf"/>
</dbReference>
<reference evidence="5 6" key="2">
    <citation type="journal article" date="2017" name="Genome Biol.">
        <title>New reference genome sequences of hot pepper reveal the massive evolution of plant disease-resistance genes by retroduplication.</title>
        <authorList>
            <person name="Kim S."/>
            <person name="Park J."/>
            <person name="Yeom S.I."/>
            <person name="Kim Y.M."/>
            <person name="Seo E."/>
            <person name="Kim K.T."/>
            <person name="Kim M.S."/>
            <person name="Lee J.M."/>
            <person name="Cheong K."/>
            <person name="Shin H.S."/>
            <person name="Kim S.B."/>
            <person name="Han K."/>
            <person name="Lee J."/>
            <person name="Park M."/>
            <person name="Lee H.A."/>
            <person name="Lee H.Y."/>
            <person name="Lee Y."/>
            <person name="Oh S."/>
            <person name="Lee J.H."/>
            <person name="Choi E."/>
            <person name="Choi E."/>
            <person name="Lee S.E."/>
            <person name="Jeon J."/>
            <person name="Kim H."/>
            <person name="Choi G."/>
            <person name="Song H."/>
            <person name="Lee J."/>
            <person name="Lee S.C."/>
            <person name="Kwon J.K."/>
            <person name="Lee H.Y."/>
            <person name="Koo N."/>
            <person name="Hong Y."/>
            <person name="Kim R.W."/>
            <person name="Kang W.H."/>
            <person name="Huh J.H."/>
            <person name="Kang B.C."/>
            <person name="Yang T.J."/>
            <person name="Lee Y.H."/>
            <person name="Bennetzen J.L."/>
            <person name="Choi D."/>
        </authorList>
    </citation>
    <scope>NUCLEOTIDE SEQUENCE [LARGE SCALE GENOMIC DNA]</scope>
    <source>
        <strain evidence="6">cv. CM334</strain>
    </source>
</reference>
<dbReference type="EMBL" id="AYRZ02000003">
    <property type="protein sequence ID" value="PHT86395.1"/>
    <property type="molecule type" value="Genomic_DNA"/>
</dbReference>
<reference evidence="5 6" key="1">
    <citation type="journal article" date="2014" name="Nat. Genet.">
        <title>Genome sequence of the hot pepper provides insights into the evolution of pungency in Capsicum species.</title>
        <authorList>
            <person name="Kim S."/>
            <person name="Park M."/>
            <person name="Yeom S.I."/>
            <person name="Kim Y.M."/>
            <person name="Lee J.M."/>
            <person name="Lee H.A."/>
            <person name="Seo E."/>
            <person name="Choi J."/>
            <person name="Cheong K."/>
            <person name="Kim K.T."/>
            <person name="Jung K."/>
            <person name="Lee G.W."/>
            <person name="Oh S.K."/>
            <person name="Bae C."/>
            <person name="Kim S.B."/>
            <person name="Lee H.Y."/>
            <person name="Kim S.Y."/>
            <person name="Kim M.S."/>
            <person name="Kang B.C."/>
            <person name="Jo Y.D."/>
            <person name="Yang H.B."/>
            <person name="Jeong H.J."/>
            <person name="Kang W.H."/>
            <person name="Kwon J.K."/>
            <person name="Shin C."/>
            <person name="Lim J.Y."/>
            <person name="Park J.H."/>
            <person name="Huh J.H."/>
            <person name="Kim J.S."/>
            <person name="Kim B.D."/>
            <person name="Cohen O."/>
            <person name="Paran I."/>
            <person name="Suh M.C."/>
            <person name="Lee S.B."/>
            <person name="Kim Y.K."/>
            <person name="Shin Y."/>
            <person name="Noh S.J."/>
            <person name="Park J."/>
            <person name="Seo Y.S."/>
            <person name="Kwon S.Y."/>
            <person name="Kim H.A."/>
            <person name="Park J.M."/>
            <person name="Kim H.J."/>
            <person name="Choi S.B."/>
            <person name="Bosland P.W."/>
            <person name="Reeves G."/>
            <person name="Jo S.H."/>
            <person name="Lee B.W."/>
            <person name="Cho H.T."/>
            <person name="Choi H.S."/>
            <person name="Lee M.S."/>
            <person name="Yu Y."/>
            <person name="Do Choi Y."/>
            <person name="Park B.S."/>
            <person name="van Deynze A."/>
            <person name="Ashrafi H."/>
            <person name="Hill T."/>
            <person name="Kim W.T."/>
            <person name="Pai H.S."/>
            <person name="Ahn H.K."/>
            <person name="Yeam I."/>
            <person name="Giovannoni J.J."/>
            <person name="Rose J.K."/>
            <person name="Sorensen I."/>
            <person name="Lee S.J."/>
            <person name="Kim R.W."/>
            <person name="Choi I.Y."/>
            <person name="Choi B.S."/>
            <person name="Lim J.S."/>
            <person name="Lee Y.H."/>
            <person name="Choi D."/>
        </authorList>
    </citation>
    <scope>NUCLEOTIDE SEQUENCE [LARGE SCALE GENOMIC DNA]</scope>
    <source>
        <strain evidence="6">cv. CM334</strain>
    </source>
</reference>
<keyword evidence="2" id="KW-0863">Zinc-finger</keyword>
<keyword evidence="1" id="KW-0479">Metal-binding</keyword>
<dbReference type="STRING" id="4072.A0A2G2ZWR0"/>
<protein>
    <recommendedName>
        <fullName evidence="4">Zinc finger PHD-type domain-containing protein</fullName>
    </recommendedName>
</protein>
<evidence type="ECO:0000313" key="5">
    <source>
        <dbReference type="EMBL" id="PHT86395.1"/>
    </source>
</evidence>
<keyword evidence="6" id="KW-1185">Reference proteome</keyword>
<dbReference type="Gene3D" id="3.30.40.10">
    <property type="entry name" value="Zinc/RING finger domain, C3HC4 (zinc finger)"/>
    <property type="match status" value="1"/>
</dbReference>
<name>A0A2G2ZWR0_CAPAN</name>
<dbReference type="Gramene" id="PHT86395">
    <property type="protein sequence ID" value="PHT86395"/>
    <property type="gene ID" value="T459_08501"/>
</dbReference>
<dbReference type="SUPFAM" id="SSF57903">
    <property type="entry name" value="FYVE/PHD zinc finger"/>
    <property type="match status" value="1"/>
</dbReference>
<dbReference type="Pfam" id="PF00628">
    <property type="entry name" value="PHD"/>
    <property type="match status" value="1"/>
</dbReference>
<evidence type="ECO:0000256" key="1">
    <source>
        <dbReference type="ARBA" id="ARBA00022723"/>
    </source>
</evidence>
<feature type="domain" description="Zinc finger PHD-type" evidence="4">
    <location>
        <begin position="210"/>
        <end position="290"/>
    </location>
</feature>
<dbReference type="InterPro" id="IPR013083">
    <property type="entry name" value="Znf_RING/FYVE/PHD"/>
</dbReference>
<dbReference type="InterPro" id="IPR052583">
    <property type="entry name" value="ATP-helicase/E3_Ub-Ligase"/>
</dbReference>